<feature type="region of interest" description="Disordered" evidence="1">
    <location>
        <begin position="180"/>
        <end position="257"/>
    </location>
</feature>
<accession>A0AAX4KER9</accession>
<dbReference type="KEGG" id="ker:91101872"/>
<evidence type="ECO:0000256" key="1">
    <source>
        <dbReference type="SAM" id="MobiDB-lite"/>
    </source>
</evidence>
<dbReference type="AlphaFoldDB" id="A0AAX4KER9"/>
<organism evidence="2 3">
    <name type="scientific">Kwoniella europaea PYCC6329</name>
    <dbReference type="NCBI Taxonomy" id="1423913"/>
    <lineage>
        <taxon>Eukaryota</taxon>
        <taxon>Fungi</taxon>
        <taxon>Dikarya</taxon>
        <taxon>Basidiomycota</taxon>
        <taxon>Agaricomycotina</taxon>
        <taxon>Tremellomycetes</taxon>
        <taxon>Tremellales</taxon>
        <taxon>Cryptococcaceae</taxon>
        <taxon>Kwoniella</taxon>
    </lineage>
</organism>
<protein>
    <submittedName>
        <fullName evidence="2">Uncharacterized protein</fullName>
    </submittedName>
</protein>
<sequence>MSSNELIPLFPSATHPAIPISAQILSTLRHLTGPGKGNDLKPEERAALVGVSALLGCEKIQSKDLPLSSAQKASSVSPAHFRSTLSKCRTLLESIPSPSVSLSKRSAGGSPSKRSSASTAGNSPSEKSSNSHSNSLGVPEDIDIEESITPSGGVRPEDVLSPLQTPKKKYKFSSGLDISSLVKSPRTPRTYDSVIASPLRQSVTRQPSTKHPQHTTKNQQEEEEGEGEDVERTPSKKNKFIVTPGHGHGVDLENPPPASAIRSVQKRRKGEDPSAFFALRPGSGNISHTPNKFGSGEGIEVEGEGWMHRRPEETHRKNKVRRIDHEGEIRRKKRKEVRKVDWTYKEGVWGRQKEAELDQVWKDLDIWLGNNDMSSIEDTPVNGSNAVDILLSLVSGSAENEGD</sequence>
<feature type="compositionally biased region" description="Low complexity" evidence="1">
    <location>
        <begin position="122"/>
        <end position="135"/>
    </location>
</feature>
<evidence type="ECO:0000313" key="2">
    <source>
        <dbReference type="EMBL" id="WWD04997.1"/>
    </source>
</evidence>
<reference evidence="2 3" key="1">
    <citation type="submission" date="2024-01" db="EMBL/GenBank/DDBJ databases">
        <title>Comparative genomics of Cryptococcus and Kwoniella reveals pathogenesis evolution and contrasting modes of karyotype evolution via chromosome fusion or intercentromeric recombination.</title>
        <authorList>
            <person name="Coelho M.A."/>
            <person name="David-Palma M."/>
            <person name="Shea T."/>
            <person name="Bowers K."/>
            <person name="McGinley-Smith S."/>
            <person name="Mohammad A.W."/>
            <person name="Gnirke A."/>
            <person name="Yurkov A.M."/>
            <person name="Nowrousian M."/>
            <person name="Sun S."/>
            <person name="Cuomo C.A."/>
            <person name="Heitman J."/>
        </authorList>
    </citation>
    <scope>NUCLEOTIDE SEQUENCE [LARGE SCALE GENOMIC DNA]</scope>
    <source>
        <strain evidence="2 3">PYCC6329</strain>
    </source>
</reference>
<dbReference type="GeneID" id="91101872"/>
<name>A0AAX4KER9_9TREE</name>
<dbReference type="EMBL" id="CP144089">
    <property type="protein sequence ID" value="WWD04997.1"/>
    <property type="molecule type" value="Genomic_DNA"/>
</dbReference>
<feature type="region of interest" description="Disordered" evidence="1">
    <location>
        <begin position="99"/>
        <end position="166"/>
    </location>
</feature>
<gene>
    <name evidence="2" type="ORF">V865_003068</name>
</gene>
<dbReference type="Proteomes" id="UP001358614">
    <property type="component" value="Chromosome 1"/>
</dbReference>
<keyword evidence="3" id="KW-1185">Reference proteome</keyword>
<feature type="compositionally biased region" description="Polar residues" evidence="1">
    <location>
        <begin position="112"/>
        <end position="121"/>
    </location>
</feature>
<dbReference type="RefSeq" id="XP_066082964.1">
    <property type="nucleotide sequence ID" value="XM_066226867.1"/>
</dbReference>
<feature type="compositionally biased region" description="Polar residues" evidence="1">
    <location>
        <begin position="199"/>
        <end position="218"/>
    </location>
</feature>
<proteinExistence type="predicted"/>
<feature type="region of interest" description="Disordered" evidence="1">
    <location>
        <begin position="276"/>
        <end position="297"/>
    </location>
</feature>
<evidence type="ECO:0000313" key="3">
    <source>
        <dbReference type="Proteomes" id="UP001358614"/>
    </source>
</evidence>